<sequence>MPSDVFPSSLFRVQLMLLPGNFAKWRERNLLNSKLIEFENLPQNPYVAPLKSALHGAVRFPVGTSGAATAAGQSSASTPFSNLSQSNVQLNAGHSTPANSAIGQSTLLPNSVQTSNAFGSRLSPNVFGQPVSLSSSGQTANAFGTNKFLSGDAGFSSSGIIGDQGNSFSSSAIQMQNTPPLSIQHHLFTDGTNIDPNPVGQADRNTQLQHEQKRENISGEDSIWLKENWSPGEIPEEAPPEAIIR</sequence>
<feature type="region of interest" description="Disordered" evidence="1">
    <location>
        <begin position="200"/>
        <end position="245"/>
    </location>
</feature>
<dbReference type="EMBL" id="JAIWQS010000004">
    <property type="protein sequence ID" value="KAJ8768215.1"/>
    <property type="molecule type" value="Genomic_DNA"/>
</dbReference>
<keyword evidence="3" id="KW-1185">Reference proteome</keyword>
<accession>A0AAV8TPN9</accession>
<evidence type="ECO:0000313" key="3">
    <source>
        <dbReference type="Proteomes" id="UP001159364"/>
    </source>
</evidence>
<evidence type="ECO:0000313" key="2">
    <source>
        <dbReference type="EMBL" id="KAJ8768215.1"/>
    </source>
</evidence>
<dbReference type="Proteomes" id="UP001159364">
    <property type="component" value="Linkage Group LG04"/>
</dbReference>
<evidence type="ECO:0000256" key="1">
    <source>
        <dbReference type="SAM" id="MobiDB-lite"/>
    </source>
</evidence>
<proteinExistence type="predicted"/>
<gene>
    <name evidence="2" type="ORF">K2173_021155</name>
</gene>
<dbReference type="AlphaFoldDB" id="A0AAV8TPN9"/>
<reference evidence="2 3" key="1">
    <citation type="submission" date="2021-09" db="EMBL/GenBank/DDBJ databases">
        <title>Genomic insights and catalytic innovation underlie evolution of tropane alkaloids biosynthesis.</title>
        <authorList>
            <person name="Wang Y.-J."/>
            <person name="Tian T."/>
            <person name="Huang J.-P."/>
            <person name="Huang S.-X."/>
        </authorList>
    </citation>
    <scope>NUCLEOTIDE SEQUENCE [LARGE SCALE GENOMIC DNA]</scope>
    <source>
        <strain evidence="2">KIB-2018</strain>
        <tissue evidence="2">Leaf</tissue>
    </source>
</reference>
<comment type="caution">
    <text evidence="2">The sequence shown here is derived from an EMBL/GenBank/DDBJ whole genome shotgun (WGS) entry which is preliminary data.</text>
</comment>
<protein>
    <submittedName>
        <fullName evidence="2">Uncharacterized protein</fullName>
    </submittedName>
</protein>
<organism evidence="2 3">
    <name type="scientific">Erythroxylum novogranatense</name>
    <dbReference type="NCBI Taxonomy" id="1862640"/>
    <lineage>
        <taxon>Eukaryota</taxon>
        <taxon>Viridiplantae</taxon>
        <taxon>Streptophyta</taxon>
        <taxon>Embryophyta</taxon>
        <taxon>Tracheophyta</taxon>
        <taxon>Spermatophyta</taxon>
        <taxon>Magnoliopsida</taxon>
        <taxon>eudicotyledons</taxon>
        <taxon>Gunneridae</taxon>
        <taxon>Pentapetalae</taxon>
        <taxon>rosids</taxon>
        <taxon>fabids</taxon>
        <taxon>Malpighiales</taxon>
        <taxon>Erythroxylaceae</taxon>
        <taxon>Erythroxylum</taxon>
    </lineage>
</organism>
<name>A0AAV8TPN9_9ROSI</name>